<accession>A0A9D7SAR7</accession>
<evidence type="ECO:0000256" key="6">
    <source>
        <dbReference type="ARBA" id="ARBA00023136"/>
    </source>
</evidence>
<dbReference type="InterPro" id="IPR050545">
    <property type="entry name" value="Mycobact_MmpL"/>
</dbReference>
<keyword evidence="5 7" id="KW-1133">Transmembrane helix</keyword>
<reference evidence="9 10" key="1">
    <citation type="submission" date="2020-10" db="EMBL/GenBank/DDBJ databases">
        <title>Connecting structure to function with the recovery of over 1000 high-quality activated sludge metagenome-assembled genomes encoding full-length rRNA genes using long-read sequencing.</title>
        <authorList>
            <person name="Singleton C.M."/>
            <person name="Petriglieri F."/>
            <person name="Kristensen J.M."/>
            <person name="Kirkegaard R.H."/>
            <person name="Michaelsen T.Y."/>
            <person name="Andersen M.H."/>
            <person name="Karst S.M."/>
            <person name="Dueholm M.S."/>
            <person name="Nielsen P.H."/>
            <person name="Albertsen M."/>
        </authorList>
    </citation>
    <scope>NUCLEOTIDE SEQUENCE [LARGE SCALE GENOMIC DNA]</scope>
    <source>
        <strain evidence="9">Ribe_18-Q3-R11-54_BAT3C.373</strain>
    </source>
</reference>
<feature type="transmembrane region" description="Helical" evidence="7">
    <location>
        <begin position="209"/>
        <end position="226"/>
    </location>
</feature>
<feature type="domain" description="SSD" evidence="8">
    <location>
        <begin position="619"/>
        <end position="746"/>
    </location>
</feature>
<evidence type="ECO:0000259" key="8">
    <source>
        <dbReference type="PROSITE" id="PS50156"/>
    </source>
</evidence>
<feature type="transmembrane region" description="Helical" evidence="7">
    <location>
        <begin position="723"/>
        <end position="748"/>
    </location>
</feature>
<protein>
    <submittedName>
        <fullName evidence="9">MMPL family transporter</fullName>
    </submittedName>
</protein>
<evidence type="ECO:0000313" key="10">
    <source>
        <dbReference type="Proteomes" id="UP000808349"/>
    </source>
</evidence>
<feature type="transmembrane region" description="Helical" evidence="7">
    <location>
        <begin position="692"/>
        <end position="711"/>
    </location>
</feature>
<feature type="transmembrane region" description="Helical" evidence="7">
    <location>
        <begin position="620"/>
        <end position="643"/>
    </location>
</feature>
<dbReference type="EMBL" id="JADKFW010000007">
    <property type="protein sequence ID" value="MBK9718011.1"/>
    <property type="molecule type" value="Genomic_DNA"/>
</dbReference>
<dbReference type="PANTHER" id="PTHR33406:SF6">
    <property type="entry name" value="MEMBRANE PROTEIN YDGH-RELATED"/>
    <property type="match status" value="1"/>
</dbReference>
<dbReference type="Pfam" id="PF03176">
    <property type="entry name" value="MMPL"/>
    <property type="match status" value="2"/>
</dbReference>
<keyword evidence="6 7" id="KW-0472">Membrane</keyword>
<proteinExistence type="inferred from homology"/>
<feature type="transmembrane region" description="Helical" evidence="7">
    <location>
        <begin position="6"/>
        <end position="27"/>
    </location>
</feature>
<dbReference type="InterPro" id="IPR000731">
    <property type="entry name" value="SSD"/>
</dbReference>
<feature type="transmembrane region" description="Helical" evidence="7">
    <location>
        <begin position="232"/>
        <end position="252"/>
    </location>
</feature>
<feature type="transmembrane region" description="Helical" evidence="7">
    <location>
        <begin position="259"/>
        <end position="280"/>
    </location>
</feature>
<comment type="caution">
    <text evidence="9">The sequence shown here is derived from an EMBL/GenBank/DDBJ whole genome shotgun (WGS) entry which is preliminary data.</text>
</comment>
<dbReference type="GO" id="GO:0005886">
    <property type="term" value="C:plasma membrane"/>
    <property type="evidence" value="ECO:0007669"/>
    <property type="project" value="UniProtKB-SubCell"/>
</dbReference>
<dbReference type="PROSITE" id="PS50156">
    <property type="entry name" value="SSD"/>
    <property type="match status" value="2"/>
</dbReference>
<evidence type="ECO:0000313" key="9">
    <source>
        <dbReference type="EMBL" id="MBK9718011.1"/>
    </source>
</evidence>
<evidence type="ECO:0000256" key="7">
    <source>
        <dbReference type="SAM" id="Phobius"/>
    </source>
</evidence>
<dbReference type="SUPFAM" id="SSF82866">
    <property type="entry name" value="Multidrug efflux transporter AcrB transmembrane domain"/>
    <property type="match status" value="2"/>
</dbReference>
<evidence type="ECO:0000256" key="2">
    <source>
        <dbReference type="ARBA" id="ARBA00010157"/>
    </source>
</evidence>
<evidence type="ECO:0000256" key="1">
    <source>
        <dbReference type="ARBA" id="ARBA00004651"/>
    </source>
</evidence>
<dbReference type="Proteomes" id="UP000808349">
    <property type="component" value="Unassembled WGS sequence"/>
</dbReference>
<feature type="transmembrane region" description="Helical" evidence="7">
    <location>
        <begin position="332"/>
        <end position="352"/>
    </location>
</feature>
<feature type="domain" description="SSD" evidence="8">
    <location>
        <begin position="233"/>
        <end position="358"/>
    </location>
</feature>
<feature type="transmembrane region" description="Helical" evidence="7">
    <location>
        <begin position="390"/>
        <end position="408"/>
    </location>
</feature>
<dbReference type="AlphaFoldDB" id="A0A9D7SAR7"/>
<evidence type="ECO:0000256" key="3">
    <source>
        <dbReference type="ARBA" id="ARBA00022475"/>
    </source>
</evidence>
<evidence type="ECO:0000256" key="5">
    <source>
        <dbReference type="ARBA" id="ARBA00022989"/>
    </source>
</evidence>
<keyword evidence="4 7" id="KW-0812">Transmembrane</keyword>
<dbReference type="Gene3D" id="1.20.1640.10">
    <property type="entry name" value="Multidrug efflux transporter AcrB transmembrane domain"/>
    <property type="match status" value="2"/>
</dbReference>
<feature type="transmembrane region" description="Helical" evidence="7">
    <location>
        <begin position="595"/>
        <end position="614"/>
    </location>
</feature>
<feature type="transmembrane region" description="Helical" evidence="7">
    <location>
        <begin position="306"/>
        <end position="325"/>
    </location>
</feature>
<dbReference type="PANTHER" id="PTHR33406">
    <property type="entry name" value="MEMBRANE PROTEIN MJ1562-RELATED"/>
    <property type="match status" value="1"/>
</dbReference>
<comment type="subcellular location">
    <subcellularLocation>
        <location evidence="1">Cell membrane</location>
        <topology evidence="1">Multi-pass membrane protein</topology>
    </subcellularLocation>
</comment>
<gene>
    <name evidence="9" type="ORF">IPO85_10965</name>
</gene>
<evidence type="ECO:0000256" key="4">
    <source>
        <dbReference type="ARBA" id="ARBA00022692"/>
    </source>
</evidence>
<sequence length="750" mass="86361">MNKKHNHIVIYVILFITLLCFIPLSHLKFDFALDQMFPIHDPDVTYYEDFQRKFHTDIDEEVIFIGLKNYKGIFQIEFLRKVDTLTQYISKLNYIAKVYSLTNSSFISLHNGTFSAAPLIHINQPDQYQADSILLFNSEEYRQLLISKKGNSIAIAAFNQPWLTHLQKRQLLFQIQKKLNALQFNESHLAAKIRIETTYIEEIKKNIKIYLLVSILIVVLALYFIFKSWNAIIISLIIIFISNIWSLAIISISGYPVDVLTSLLPPVLSIICMSNIIHLFTKYNTLLSLGTSKEDALTRTFNELKVPTFFAALTTAVGFFTLSITDILPIRTFGIFMGIGVLLSFVVSYFFLQSYYHITTEPAPIQHNKHNKQWSLLLNWSYSQVVNHKIKILAFTCLLMIVSLYYIFKIQINGSLLEEIPARNALLSDYKFIENEFYGTRNFEMELVLLNTNDSLVNLERLREVEVIQGILHDSLNIACIISPLSLYKGTNKVFHGGDQAFFSLPSSQDQINDYTLKINQTQYRDEWLRYYAEDLKSLRISGKLPDLTIKEFEGLSHRFEKYFNKLNFKNNYTYKFTGSSIIFDKIAYSLTTNLLNGLIIAFILIGLIGYYMMKSYRMVVISLIPNFLALLIMAGIMGLLGIHLKADTAVIFSISFGIAVDNTIHFLNRFKLELKLDLTISNALRRTFLEVGRPMMITTLILLLGFLSLLTSSFGGTFYIGLLISISLFFALILNLTILPILIWYFYKN</sequence>
<dbReference type="InterPro" id="IPR004869">
    <property type="entry name" value="MMPL_dom"/>
</dbReference>
<keyword evidence="3" id="KW-1003">Cell membrane</keyword>
<name>A0A9D7SAR7_9BACT</name>
<comment type="similarity">
    <text evidence="2">Belongs to the resistance-nodulation-cell division (RND) (TC 2.A.6) family. MmpL subfamily.</text>
</comment>
<feature type="transmembrane region" description="Helical" evidence="7">
    <location>
        <begin position="650"/>
        <end position="668"/>
    </location>
</feature>
<organism evidence="9 10">
    <name type="scientific">Candidatus Defluviibacterium haderslevense</name>
    <dbReference type="NCBI Taxonomy" id="2981993"/>
    <lineage>
        <taxon>Bacteria</taxon>
        <taxon>Pseudomonadati</taxon>
        <taxon>Bacteroidota</taxon>
        <taxon>Saprospiria</taxon>
        <taxon>Saprospirales</taxon>
        <taxon>Saprospiraceae</taxon>
        <taxon>Candidatus Defluviibacterium</taxon>
    </lineage>
</organism>